<evidence type="ECO:0000313" key="2">
    <source>
        <dbReference type="Proteomes" id="UP001596116"/>
    </source>
</evidence>
<name>A0ABW1KXR8_9PROT</name>
<dbReference type="Gene3D" id="3.10.180.10">
    <property type="entry name" value="2,3-Dihydroxybiphenyl 1,2-Dioxygenase, domain 1"/>
    <property type="match status" value="1"/>
</dbReference>
<organism evidence="1 2">
    <name type="scientific">Hyphococcus aureus</name>
    <dbReference type="NCBI Taxonomy" id="2666033"/>
    <lineage>
        <taxon>Bacteria</taxon>
        <taxon>Pseudomonadati</taxon>
        <taxon>Pseudomonadota</taxon>
        <taxon>Alphaproteobacteria</taxon>
        <taxon>Parvularculales</taxon>
        <taxon>Parvularculaceae</taxon>
        <taxon>Hyphococcus</taxon>
    </lineage>
</organism>
<dbReference type="Pfam" id="PF13669">
    <property type="entry name" value="Glyoxalase_4"/>
    <property type="match status" value="1"/>
</dbReference>
<dbReference type="Proteomes" id="UP001596116">
    <property type="component" value="Unassembled WGS sequence"/>
</dbReference>
<proteinExistence type="predicted"/>
<dbReference type="EMBL" id="JBHPON010000002">
    <property type="protein sequence ID" value="MFC6036880.1"/>
    <property type="molecule type" value="Genomic_DNA"/>
</dbReference>
<evidence type="ECO:0000313" key="1">
    <source>
        <dbReference type="EMBL" id="MFC6036880.1"/>
    </source>
</evidence>
<dbReference type="InterPro" id="IPR029068">
    <property type="entry name" value="Glyas_Bleomycin-R_OHBP_Dase"/>
</dbReference>
<sequence length="185" mass="20446">MGLYTFGQPQGGIIQTAYVVADIHDAMEKWRARLNVGPWFLLDHFTGEDGVYRGAPAVADISIAMGFAGHMQIELLQPNDDHPSVYKETIEERGYGFHHFGKSSMNYAADLKDYKAQGYELAFEAKVPSGGLVGYLDTKGELPGFLELIEDTPGLDEMFSSFYRASLVWDGKDPVRSMLTGEPIG</sequence>
<keyword evidence="2" id="KW-1185">Reference proteome</keyword>
<comment type="caution">
    <text evidence="1">The sequence shown here is derived from an EMBL/GenBank/DDBJ whole genome shotgun (WGS) entry which is preliminary data.</text>
</comment>
<gene>
    <name evidence="1" type="ORF">ACFMB1_15075</name>
</gene>
<dbReference type="RefSeq" id="WP_379881872.1">
    <property type="nucleotide sequence ID" value="NZ_JBHPON010000002.1"/>
</dbReference>
<reference evidence="1 2" key="1">
    <citation type="submission" date="2024-09" db="EMBL/GenBank/DDBJ databases">
        <authorList>
            <person name="Zhang Z.-H."/>
        </authorList>
    </citation>
    <scope>NUCLEOTIDE SEQUENCE [LARGE SCALE GENOMIC DNA]</scope>
    <source>
        <strain evidence="1 2">HHTR114</strain>
    </source>
</reference>
<dbReference type="SUPFAM" id="SSF54593">
    <property type="entry name" value="Glyoxalase/Bleomycin resistance protein/Dihydroxybiphenyl dioxygenase"/>
    <property type="match status" value="1"/>
</dbReference>
<accession>A0ABW1KXR8</accession>
<protein>
    <submittedName>
        <fullName evidence="1">VOC family protein</fullName>
    </submittedName>
</protein>